<dbReference type="Gene3D" id="2.130.10.10">
    <property type="entry name" value="YVTN repeat-like/Quinoprotein amine dehydrogenase"/>
    <property type="match status" value="1"/>
</dbReference>
<dbReference type="SMART" id="SM00667">
    <property type="entry name" value="LisH"/>
    <property type="match status" value="1"/>
</dbReference>
<dbReference type="InterPro" id="IPR044716">
    <property type="entry name" value="LEUNIG-like"/>
</dbReference>
<keyword evidence="2" id="KW-1185">Reference proteome</keyword>
<dbReference type="Pfam" id="PF00400">
    <property type="entry name" value="WD40"/>
    <property type="match status" value="2"/>
</dbReference>
<dbReference type="GO" id="GO:0003714">
    <property type="term" value="F:transcription corepressor activity"/>
    <property type="evidence" value="ECO:0007669"/>
    <property type="project" value="InterPro"/>
</dbReference>
<dbReference type="SUPFAM" id="SSF50978">
    <property type="entry name" value="WD40 repeat-like"/>
    <property type="match status" value="1"/>
</dbReference>
<name>A0A2Z6PIC0_TRISU</name>
<accession>A0A2Z6PIC0</accession>
<sequence length="216" mass="23817">MDPIHSPEKLFGNLLYDYLKKKGLSRTAETFLEETQLAVQIPDNFARHPHGFLYRLWTTFCDKYKTRQLIPGTLANPSQAPNIGSIMETTSQMVREGYSIQNLSNGKIVASGGLGEGKPFICNLETRDSVTASESHSLSISEVRFQPKSTIFATSGSKTVKLWNADGLEGSVFDFVGHNGIVRSLDFHPSGGFLCSSDTDDAEFYCSEKSPGELHI</sequence>
<dbReference type="Pfam" id="PF08513">
    <property type="entry name" value="LisH"/>
    <property type="match status" value="1"/>
</dbReference>
<evidence type="ECO:0000313" key="1">
    <source>
        <dbReference type="EMBL" id="GAU45579.1"/>
    </source>
</evidence>
<organism evidence="1 2">
    <name type="scientific">Trifolium subterraneum</name>
    <name type="common">Subterranean clover</name>
    <dbReference type="NCBI Taxonomy" id="3900"/>
    <lineage>
        <taxon>Eukaryota</taxon>
        <taxon>Viridiplantae</taxon>
        <taxon>Streptophyta</taxon>
        <taxon>Embryophyta</taxon>
        <taxon>Tracheophyta</taxon>
        <taxon>Spermatophyta</taxon>
        <taxon>Magnoliopsida</taxon>
        <taxon>eudicotyledons</taxon>
        <taxon>Gunneridae</taxon>
        <taxon>Pentapetalae</taxon>
        <taxon>rosids</taxon>
        <taxon>fabids</taxon>
        <taxon>Fabales</taxon>
        <taxon>Fabaceae</taxon>
        <taxon>Papilionoideae</taxon>
        <taxon>50 kb inversion clade</taxon>
        <taxon>NPAAA clade</taxon>
        <taxon>Hologalegina</taxon>
        <taxon>IRL clade</taxon>
        <taxon>Trifolieae</taxon>
        <taxon>Trifolium</taxon>
    </lineage>
</organism>
<dbReference type="InterPro" id="IPR015943">
    <property type="entry name" value="WD40/YVTN_repeat-like_dom_sf"/>
</dbReference>
<dbReference type="PANTHER" id="PTHR44376">
    <property type="entry name" value="TRANSCRIPTIONAL REGULATOR OF FILAMENTOUS GROWTH FLO8"/>
    <property type="match status" value="1"/>
</dbReference>
<dbReference type="AlphaFoldDB" id="A0A2Z6PIC0"/>
<dbReference type="InterPro" id="IPR036322">
    <property type="entry name" value="WD40_repeat_dom_sf"/>
</dbReference>
<gene>
    <name evidence="1" type="ORF">TSUD_273790</name>
</gene>
<dbReference type="SMART" id="SM00320">
    <property type="entry name" value="WD40"/>
    <property type="match status" value="2"/>
</dbReference>
<evidence type="ECO:0008006" key="3">
    <source>
        <dbReference type="Google" id="ProtNLM"/>
    </source>
</evidence>
<proteinExistence type="predicted"/>
<dbReference type="InterPro" id="IPR001680">
    <property type="entry name" value="WD40_rpt"/>
</dbReference>
<dbReference type="EMBL" id="DF974133">
    <property type="protein sequence ID" value="GAU45579.1"/>
    <property type="molecule type" value="Genomic_DNA"/>
</dbReference>
<reference evidence="2" key="1">
    <citation type="journal article" date="2017" name="Front. Plant Sci.">
        <title>Climate Clever Clovers: New Paradigm to Reduce the Environmental Footprint of Ruminants by Breeding Low Methanogenic Forages Utilizing Haplotype Variation.</title>
        <authorList>
            <person name="Kaur P."/>
            <person name="Appels R."/>
            <person name="Bayer P.E."/>
            <person name="Keeble-Gagnere G."/>
            <person name="Wang J."/>
            <person name="Hirakawa H."/>
            <person name="Shirasawa K."/>
            <person name="Vercoe P."/>
            <person name="Stefanova K."/>
            <person name="Durmic Z."/>
            <person name="Nichols P."/>
            <person name="Revell C."/>
            <person name="Isobe S.N."/>
            <person name="Edwards D."/>
            <person name="Erskine W."/>
        </authorList>
    </citation>
    <scope>NUCLEOTIDE SEQUENCE [LARGE SCALE GENOMIC DNA]</scope>
    <source>
        <strain evidence="2">cv. Daliak</strain>
    </source>
</reference>
<protein>
    <recommendedName>
        <fullName evidence="3">LisH domain-containing protein</fullName>
    </recommendedName>
</protein>
<dbReference type="OrthoDB" id="1404733at2759"/>
<evidence type="ECO:0000313" key="2">
    <source>
        <dbReference type="Proteomes" id="UP000242715"/>
    </source>
</evidence>
<dbReference type="PANTHER" id="PTHR44376:SF8">
    <property type="entry name" value="TRANSCRIPTIONAL COREPRESSOR LEUNIG-LIKE"/>
    <property type="match status" value="1"/>
</dbReference>
<dbReference type="Proteomes" id="UP000242715">
    <property type="component" value="Unassembled WGS sequence"/>
</dbReference>
<dbReference type="InterPro" id="IPR006594">
    <property type="entry name" value="LisH"/>
</dbReference>
<dbReference type="PROSITE" id="PS50896">
    <property type="entry name" value="LISH"/>
    <property type="match status" value="1"/>
</dbReference>